<evidence type="ECO:0000256" key="35">
    <source>
        <dbReference type="ARBA" id="ARBA00048650"/>
    </source>
</evidence>
<protein>
    <submittedName>
        <fullName evidence="51">Uncharacterized protein</fullName>
    </submittedName>
</protein>
<keyword evidence="6" id="KW-0663">Pyridoxal phosphate</keyword>
<comment type="catalytic activity">
    <reaction evidence="23">
        <text>(2E)-butenoyl-[ACP] + NADPH + H(+) = butanoyl-[ACP] + NADP(+)</text>
        <dbReference type="Rhea" id="RHEA:41812"/>
        <dbReference type="Rhea" id="RHEA-COMP:9627"/>
        <dbReference type="Rhea" id="RHEA-COMP:9628"/>
        <dbReference type="ChEBI" id="CHEBI:15378"/>
        <dbReference type="ChEBI" id="CHEBI:57783"/>
        <dbReference type="ChEBI" id="CHEBI:58349"/>
        <dbReference type="ChEBI" id="CHEBI:78453"/>
        <dbReference type="ChEBI" id="CHEBI:78454"/>
    </reaction>
    <physiologicalReaction direction="left-to-right" evidence="23">
        <dbReference type="Rhea" id="RHEA:41813"/>
    </physiologicalReaction>
</comment>
<dbReference type="InterPro" id="IPR009081">
    <property type="entry name" value="PP-bd_ACP"/>
</dbReference>
<evidence type="ECO:0000256" key="37">
    <source>
        <dbReference type="ARBA" id="ARBA00048704"/>
    </source>
</evidence>
<feature type="region of interest" description="C-terminal hotdog fold" evidence="48">
    <location>
        <begin position="906"/>
        <end position="1032"/>
    </location>
</feature>
<dbReference type="SUPFAM" id="SSF47336">
    <property type="entry name" value="ACP-like"/>
    <property type="match status" value="1"/>
</dbReference>
<evidence type="ECO:0000256" key="14">
    <source>
        <dbReference type="ARBA" id="ARBA00023399"/>
    </source>
</evidence>
<comment type="catalytic activity">
    <reaction evidence="12">
        <text>a (3R)-hydroxyacyl-[ACP] = a (2E)-enoyl-[ACP] + H2O</text>
        <dbReference type="Rhea" id="RHEA:13097"/>
        <dbReference type="Rhea" id="RHEA-COMP:9925"/>
        <dbReference type="Rhea" id="RHEA-COMP:9945"/>
        <dbReference type="ChEBI" id="CHEBI:15377"/>
        <dbReference type="ChEBI" id="CHEBI:78784"/>
        <dbReference type="ChEBI" id="CHEBI:78827"/>
        <dbReference type="EC" id="4.2.1.59"/>
    </reaction>
    <physiologicalReaction direction="left-to-right" evidence="12">
        <dbReference type="Rhea" id="RHEA:13098"/>
    </physiologicalReaction>
</comment>
<dbReference type="Pfam" id="PF08659">
    <property type="entry name" value="KR"/>
    <property type="match status" value="1"/>
</dbReference>
<dbReference type="PANTHER" id="PTHR43775:SF23">
    <property type="entry name" value="FATTY ACID SYNTHASE 3"/>
    <property type="match status" value="1"/>
</dbReference>
<dbReference type="GO" id="GO:0019171">
    <property type="term" value="F:(3R)-hydroxyacyl-[acyl-carrier-protein] dehydratase activity"/>
    <property type="evidence" value="ECO:0007669"/>
    <property type="project" value="UniProtKB-EC"/>
</dbReference>
<evidence type="ECO:0000256" key="32">
    <source>
        <dbReference type="ARBA" id="ARBA00048420"/>
    </source>
</evidence>
<evidence type="ECO:0000256" key="33">
    <source>
        <dbReference type="ARBA" id="ARBA00048506"/>
    </source>
</evidence>
<evidence type="ECO:0000256" key="27">
    <source>
        <dbReference type="ARBA" id="ARBA00047953"/>
    </source>
</evidence>
<dbReference type="GO" id="GO:0141148">
    <property type="term" value="F:enoyl-[acyl-carrier-protein] reductase (NADPH) activity"/>
    <property type="evidence" value="ECO:0007669"/>
    <property type="project" value="UniProtKB-EC"/>
</dbReference>
<keyword evidence="3" id="KW-0597">Phosphoprotein</keyword>
<evidence type="ECO:0000256" key="10">
    <source>
        <dbReference type="ARBA" id="ARBA00023373"/>
    </source>
</evidence>
<dbReference type="InterPro" id="IPR036736">
    <property type="entry name" value="ACP-like_sf"/>
</dbReference>
<keyword evidence="2" id="KW-0596">Phosphopantetheine</keyword>
<comment type="function">
    <text evidence="17">Fatty acid synthetase is a multifunctional enzyme that catalyzes the de novo biosynthesis of long-chain saturated fatty acids starting from acetyl-CoA and malonyl-CoA in the presence of NADPH. This multifunctional protein contains 7 catalytic activities and a site for the binding of the prosthetic group 4'-phosphopantetheine of the acyl carrier protein ([ACP]) domain.</text>
</comment>
<evidence type="ECO:0000256" key="28">
    <source>
        <dbReference type="ARBA" id="ARBA00047961"/>
    </source>
</evidence>
<dbReference type="InterPro" id="IPR014030">
    <property type="entry name" value="Ketoacyl_synth_N"/>
</dbReference>
<comment type="catalytic activity">
    <reaction evidence="29">
        <text>hexadecanoyl-[ACP] + malonyl-[ACP] + H(+) = 3-oxooctadecanoyl-[ACP] + holo-[ACP] + CO2</text>
        <dbReference type="Rhea" id="RHEA:41916"/>
        <dbReference type="Rhea" id="RHEA-COMP:9623"/>
        <dbReference type="Rhea" id="RHEA-COMP:9652"/>
        <dbReference type="Rhea" id="RHEA-COMP:9653"/>
        <dbReference type="Rhea" id="RHEA-COMP:9685"/>
        <dbReference type="ChEBI" id="CHEBI:15378"/>
        <dbReference type="ChEBI" id="CHEBI:16526"/>
        <dbReference type="ChEBI" id="CHEBI:64479"/>
        <dbReference type="ChEBI" id="CHEBI:78449"/>
        <dbReference type="ChEBI" id="CHEBI:78483"/>
        <dbReference type="ChEBI" id="CHEBI:78487"/>
    </reaction>
    <physiologicalReaction direction="left-to-right" evidence="29">
        <dbReference type="Rhea" id="RHEA:41917"/>
    </physiologicalReaction>
</comment>
<dbReference type="InterPro" id="IPR032821">
    <property type="entry name" value="PKS_assoc"/>
</dbReference>
<dbReference type="SMART" id="SM00822">
    <property type="entry name" value="PKS_KR"/>
    <property type="match status" value="1"/>
</dbReference>
<reference evidence="51" key="1">
    <citation type="journal article" date="2023" name="bioRxiv">
        <title>Scaffold-level genome assemblies of two parasitoid biocontrol wasps reveal the parthenogenesis mechanism and an associated novel virus.</title>
        <authorList>
            <person name="Inwood S."/>
            <person name="Skelly J."/>
            <person name="Guhlin J."/>
            <person name="Harrop T."/>
            <person name="Goldson S."/>
            <person name="Dearden P."/>
        </authorList>
    </citation>
    <scope>NUCLEOTIDE SEQUENCE</scope>
    <source>
        <strain evidence="51">Irish</strain>
        <tissue evidence="51">Whole body</tissue>
    </source>
</reference>
<evidence type="ECO:0000256" key="47">
    <source>
        <dbReference type="ARBA" id="ARBA00049533"/>
    </source>
</evidence>
<organism evidence="51 52">
    <name type="scientific">Microctonus aethiopoides</name>
    <dbReference type="NCBI Taxonomy" id="144406"/>
    <lineage>
        <taxon>Eukaryota</taxon>
        <taxon>Metazoa</taxon>
        <taxon>Ecdysozoa</taxon>
        <taxon>Arthropoda</taxon>
        <taxon>Hexapoda</taxon>
        <taxon>Insecta</taxon>
        <taxon>Pterygota</taxon>
        <taxon>Neoptera</taxon>
        <taxon>Endopterygota</taxon>
        <taxon>Hymenoptera</taxon>
        <taxon>Apocrita</taxon>
        <taxon>Ichneumonoidea</taxon>
        <taxon>Braconidae</taxon>
        <taxon>Euphorinae</taxon>
        <taxon>Microctonus</taxon>
    </lineage>
</organism>
<evidence type="ECO:0000256" key="9">
    <source>
        <dbReference type="ARBA" id="ARBA00023351"/>
    </source>
</evidence>
<feature type="region of interest" description="N-terminal hotdog fold" evidence="48">
    <location>
        <begin position="769"/>
        <end position="895"/>
    </location>
</feature>
<dbReference type="GO" id="GO:0004315">
    <property type="term" value="F:3-oxoacyl-[acyl-carrier-protein] synthase activity"/>
    <property type="evidence" value="ECO:0007669"/>
    <property type="project" value="UniProtKB-EC"/>
</dbReference>
<dbReference type="InterPro" id="IPR050091">
    <property type="entry name" value="PKS_NRPS_Biosynth_Enz"/>
</dbReference>
<feature type="active site" description="Proton donor; for dehydratase activity" evidence="48">
    <location>
        <position position="956"/>
    </location>
</feature>
<evidence type="ECO:0000256" key="6">
    <source>
        <dbReference type="ARBA" id="ARBA00022898"/>
    </source>
</evidence>
<comment type="catalytic activity">
    <reaction evidence="40">
        <text>decanoyl-[ACP] + malonyl-[ACP] + H(+) = 3-oxododecanoyl-[ACP] + holo-[ACP] + CO2</text>
        <dbReference type="Rhea" id="RHEA:41868"/>
        <dbReference type="Rhea" id="RHEA-COMP:9623"/>
        <dbReference type="Rhea" id="RHEA-COMP:9640"/>
        <dbReference type="Rhea" id="RHEA-COMP:9641"/>
        <dbReference type="Rhea" id="RHEA-COMP:9685"/>
        <dbReference type="ChEBI" id="CHEBI:15378"/>
        <dbReference type="ChEBI" id="CHEBI:16526"/>
        <dbReference type="ChEBI" id="CHEBI:64479"/>
        <dbReference type="ChEBI" id="CHEBI:78449"/>
        <dbReference type="ChEBI" id="CHEBI:78468"/>
        <dbReference type="ChEBI" id="CHEBI:78469"/>
    </reaction>
    <physiologicalReaction direction="left-to-right" evidence="40">
        <dbReference type="Rhea" id="RHEA:41869"/>
    </physiologicalReaction>
</comment>
<dbReference type="GO" id="GO:0016297">
    <property type="term" value="F:fatty acyl-[ACP] hydrolase activity"/>
    <property type="evidence" value="ECO:0007669"/>
    <property type="project" value="UniProtKB-EC"/>
</dbReference>
<dbReference type="InterPro" id="IPR049391">
    <property type="entry name" value="FAS_pseudo-KR"/>
</dbReference>
<dbReference type="SMART" id="SM00827">
    <property type="entry name" value="PKS_AT"/>
    <property type="match status" value="1"/>
</dbReference>
<dbReference type="SUPFAM" id="SSF52151">
    <property type="entry name" value="FabD/lysophospholipase-like"/>
    <property type="match status" value="1"/>
</dbReference>
<evidence type="ECO:0000256" key="46">
    <source>
        <dbReference type="ARBA" id="ARBA00049521"/>
    </source>
</evidence>
<comment type="catalytic activity">
    <reaction evidence="36">
        <text>holo-[ACP] + acetyl-CoA = acetyl-[ACP] + CoA</text>
        <dbReference type="Rhea" id="RHEA:41788"/>
        <dbReference type="Rhea" id="RHEA-COMP:9621"/>
        <dbReference type="Rhea" id="RHEA-COMP:9685"/>
        <dbReference type="ChEBI" id="CHEBI:57287"/>
        <dbReference type="ChEBI" id="CHEBI:57288"/>
        <dbReference type="ChEBI" id="CHEBI:64479"/>
        <dbReference type="ChEBI" id="CHEBI:78446"/>
        <dbReference type="EC" id="2.3.1.38"/>
    </reaction>
    <physiologicalReaction direction="left-to-right" evidence="36">
        <dbReference type="Rhea" id="RHEA:41789"/>
    </physiologicalReaction>
</comment>
<evidence type="ECO:0000256" key="19">
    <source>
        <dbReference type="ARBA" id="ARBA00047394"/>
    </source>
</evidence>
<dbReference type="Gene3D" id="3.40.50.1820">
    <property type="entry name" value="alpha/beta hydrolase"/>
    <property type="match status" value="1"/>
</dbReference>
<dbReference type="InterPro" id="IPR016036">
    <property type="entry name" value="Malonyl_transacylase_ACP-bd"/>
</dbReference>
<evidence type="ECO:0000256" key="15">
    <source>
        <dbReference type="ARBA" id="ARBA00023401"/>
    </source>
</evidence>
<comment type="catalytic activity">
    <reaction evidence="14">
        <text>(3R)-hydroxyoctadecanoyl-[ACP] = (2E)-octadecenoyl-[ACP] + H2O</text>
        <dbReference type="Rhea" id="RHEA:41924"/>
        <dbReference type="Rhea" id="RHEA-COMP:9654"/>
        <dbReference type="Rhea" id="RHEA-COMP:9655"/>
        <dbReference type="ChEBI" id="CHEBI:15377"/>
        <dbReference type="ChEBI" id="CHEBI:78488"/>
        <dbReference type="ChEBI" id="CHEBI:78489"/>
    </reaction>
    <physiologicalReaction direction="left-to-right" evidence="14">
        <dbReference type="Rhea" id="RHEA:41925"/>
    </physiologicalReaction>
</comment>
<dbReference type="PROSITE" id="PS52019">
    <property type="entry name" value="PKS_MFAS_DH"/>
    <property type="match status" value="1"/>
</dbReference>
<comment type="catalytic activity">
    <reaction evidence="11">
        <text>(3R)-hydroxydecanoyl-[ACP] = (2E)-decenoyl-[ACP] + H2O</text>
        <dbReference type="Rhea" id="RHEA:41860"/>
        <dbReference type="Rhea" id="RHEA-COMP:9638"/>
        <dbReference type="Rhea" id="RHEA-COMP:9639"/>
        <dbReference type="ChEBI" id="CHEBI:15377"/>
        <dbReference type="ChEBI" id="CHEBI:78466"/>
        <dbReference type="ChEBI" id="CHEBI:78467"/>
    </reaction>
    <physiologicalReaction direction="left-to-right" evidence="11">
        <dbReference type="Rhea" id="RHEA:41861"/>
    </physiologicalReaction>
</comment>
<dbReference type="GO" id="GO:0004316">
    <property type="term" value="F:3-oxoacyl-[acyl-carrier-protein] reductase (NADPH) activity"/>
    <property type="evidence" value="ECO:0007669"/>
    <property type="project" value="UniProtKB-EC"/>
</dbReference>
<dbReference type="SUPFAM" id="SSF53474">
    <property type="entry name" value="alpha/beta-Hydrolases"/>
    <property type="match status" value="1"/>
</dbReference>
<dbReference type="InterPro" id="IPR016035">
    <property type="entry name" value="Acyl_Trfase/lysoPLipase"/>
</dbReference>
<dbReference type="InterPro" id="IPR036291">
    <property type="entry name" value="NAD(P)-bd_dom_sf"/>
</dbReference>
<evidence type="ECO:0000313" key="52">
    <source>
        <dbReference type="Proteomes" id="UP001168990"/>
    </source>
</evidence>
<comment type="catalytic activity">
    <reaction evidence="24">
        <text>dodecanoyl-[ACP] + malonyl-[ACP] + H(+) = 3-oxotetradecanoyl-[ACP] + holo-[ACP] + CO2</text>
        <dbReference type="Rhea" id="RHEA:41884"/>
        <dbReference type="Rhea" id="RHEA-COMP:9623"/>
        <dbReference type="Rhea" id="RHEA-COMP:9644"/>
        <dbReference type="Rhea" id="RHEA-COMP:9645"/>
        <dbReference type="Rhea" id="RHEA-COMP:9685"/>
        <dbReference type="ChEBI" id="CHEBI:15378"/>
        <dbReference type="ChEBI" id="CHEBI:16526"/>
        <dbReference type="ChEBI" id="CHEBI:64479"/>
        <dbReference type="ChEBI" id="CHEBI:65264"/>
        <dbReference type="ChEBI" id="CHEBI:78449"/>
        <dbReference type="ChEBI" id="CHEBI:78473"/>
    </reaction>
    <physiologicalReaction direction="left-to-right" evidence="24">
        <dbReference type="Rhea" id="RHEA:41885"/>
    </physiologicalReaction>
</comment>
<feature type="active site" description="Proton acceptor; for dehydratase activity" evidence="48">
    <location>
        <position position="806"/>
    </location>
</feature>
<dbReference type="GO" id="GO:0006633">
    <property type="term" value="P:fatty acid biosynthetic process"/>
    <property type="evidence" value="ECO:0007669"/>
    <property type="project" value="InterPro"/>
</dbReference>
<keyword evidence="7" id="KW-0007">Acetylation</keyword>
<evidence type="ECO:0000256" key="31">
    <source>
        <dbReference type="ARBA" id="ARBA00048289"/>
    </source>
</evidence>
<comment type="catalytic activity">
    <reaction evidence="9">
        <text>(3R)-hydroxydodecanoyl-[ACP] = (2E)-dodecenoyl-[ACP] + H2O</text>
        <dbReference type="Rhea" id="RHEA:41876"/>
        <dbReference type="Rhea" id="RHEA-COMP:9642"/>
        <dbReference type="Rhea" id="RHEA-COMP:9643"/>
        <dbReference type="ChEBI" id="CHEBI:15377"/>
        <dbReference type="ChEBI" id="CHEBI:78470"/>
        <dbReference type="ChEBI" id="CHEBI:78472"/>
    </reaction>
    <physiologicalReaction direction="left-to-right" evidence="9">
        <dbReference type="Rhea" id="RHEA:41877"/>
    </physiologicalReaction>
</comment>
<dbReference type="SMART" id="SM00829">
    <property type="entry name" value="PKS_ER"/>
    <property type="match status" value="1"/>
</dbReference>
<comment type="catalytic activity">
    <reaction evidence="27">
        <text>3-oxobutanoyl-[ACP] + NADPH + H(+) = (3R)-hydroxybutanoyl-[ACP] + NADP(+)</text>
        <dbReference type="Rhea" id="RHEA:41804"/>
        <dbReference type="Rhea" id="RHEA-COMP:9625"/>
        <dbReference type="Rhea" id="RHEA-COMP:9626"/>
        <dbReference type="ChEBI" id="CHEBI:15378"/>
        <dbReference type="ChEBI" id="CHEBI:57783"/>
        <dbReference type="ChEBI" id="CHEBI:58349"/>
        <dbReference type="ChEBI" id="CHEBI:78450"/>
        <dbReference type="ChEBI" id="CHEBI:78451"/>
    </reaction>
    <physiologicalReaction direction="left-to-right" evidence="27">
        <dbReference type="Rhea" id="RHEA:41805"/>
    </physiologicalReaction>
</comment>
<dbReference type="Pfam" id="PF00109">
    <property type="entry name" value="ketoacyl-synt"/>
    <property type="match status" value="1"/>
</dbReference>
<comment type="catalytic activity">
    <reaction evidence="19">
        <text>hexanoyl-[ACP] + malonyl-[ACP] + H(+) = 3-oxooctanoyl-[ACP] + holo-[ACP] + CO2</text>
        <dbReference type="Rhea" id="RHEA:41836"/>
        <dbReference type="Rhea" id="RHEA-COMP:9623"/>
        <dbReference type="Rhea" id="RHEA-COMP:9632"/>
        <dbReference type="Rhea" id="RHEA-COMP:9633"/>
        <dbReference type="Rhea" id="RHEA-COMP:9685"/>
        <dbReference type="ChEBI" id="CHEBI:15378"/>
        <dbReference type="ChEBI" id="CHEBI:16526"/>
        <dbReference type="ChEBI" id="CHEBI:64479"/>
        <dbReference type="ChEBI" id="CHEBI:78449"/>
        <dbReference type="ChEBI" id="CHEBI:78459"/>
        <dbReference type="ChEBI" id="CHEBI:78460"/>
    </reaction>
    <physiologicalReaction direction="left-to-right" evidence="19">
        <dbReference type="Rhea" id="RHEA:41837"/>
    </physiologicalReaction>
</comment>
<dbReference type="EMBL" id="JAQQBS010000001">
    <property type="protein sequence ID" value="KAK0176608.1"/>
    <property type="molecule type" value="Genomic_DNA"/>
</dbReference>
<dbReference type="InterPro" id="IPR001031">
    <property type="entry name" value="Thioesterase"/>
</dbReference>
<evidence type="ECO:0000256" key="4">
    <source>
        <dbReference type="ARBA" id="ARBA00022679"/>
    </source>
</evidence>
<dbReference type="CDD" id="cd08954">
    <property type="entry name" value="KR_1_FAS_SDR_x"/>
    <property type="match status" value="1"/>
</dbReference>
<evidence type="ECO:0000256" key="13">
    <source>
        <dbReference type="ARBA" id="ARBA00023398"/>
    </source>
</evidence>
<dbReference type="InterPro" id="IPR049900">
    <property type="entry name" value="PKS_mFAS_DH"/>
</dbReference>
<evidence type="ECO:0000256" key="8">
    <source>
        <dbReference type="ARBA" id="ARBA00023332"/>
    </source>
</evidence>
<evidence type="ECO:0000256" key="3">
    <source>
        <dbReference type="ARBA" id="ARBA00022553"/>
    </source>
</evidence>
<comment type="catalytic activity">
    <reaction evidence="42">
        <text>3-oxododecanoyl-[ACP] + NADPH + H(+) = (3R)-hydroxydodecanoyl-[ACP] + NADP(+)</text>
        <dbReference type="Rhea" id="RHEA:41872"/>
        <dbReference type="Rhea" id="RHEA-COMP:9641"/>
        <dbReference type="Rhea" id="RHEA-COMP:9642"/>
        <dbReference type="ChEBI" id="CHEBI:15378"/>
        <dbReference type="ChEBI" id="CHEBI:57783"/>
        <dbReference type="ChEBI" id="CHEBI:58349"/>
        <dbReference type="ChEBI" id="CHEBI:78469"/>
        <dbReference type="ChEBI" id="CHEBI:78470"/>
    </reaction>
    <physiologicalReaction direction="left-to-right" evidence="42">
        <dbReference type="Rhea" id="RHEA:41873"/>
    </physiologicalReaction>
</comment>
<evidence type="ECO:0000259" key="50">
    <source>
        <dbReference type="PROSITE" id="PS52019"/>
    </source>
</evidence>
<dbReference type="Gene3D" id="3.90.180.10">
    <property type="entry name" value="Medium-chain alcohol dehydrogenases, catalytic domain"/>
    <property type="match status" value="1"/>
</dbReference>
<evidence type="ECO:0000256" key="7">
    <source>
        <dbReference type="ARBA" id="ARBA00022990"/>
    </source>
</evidence>
<comment type="catalytic activity">
    <reaction evidence="43">
        <text>3-oxohexadecanoyl-[ACP] + NADPH + H(+) = (3R)-hydroxyhexadecanoyl-[ACP] + NADP(+)</text>
        <dbReference type="Rhea" id="RHEA:41904"/>
        <dbReference type="Rhea" id="RHEA-COMP:9649"/>
        <dbReference type="Rhea" id="RHEA-COMP:9650"/>
        <dbReference type="ChEBI" id="CHEBI:15378"/>
        <dbReference type="ChEBI" id="CHEBI:57783"/>
        <dbReference type="ChEBI" id="CHEBI:58349"/>
        <dbReference type="ChEBI" id="CHEBI:78478"/>
        <dbReference type="ChEBI" id="CHEBI:78480"/>
    </reaction>
    <physiologicalReaction direction="left-to-right" evidence="43">
        <dbReference type="Rhea" id="RHEA:41905"/>
    </physiologicalReaction>
</comment>
<evidence type="ECO:0000256" key="5">
    <source>
        <dbReference type="ARBA" id="ARBA00022799"/>
    </source>
</evidence>
<dbReference type="InterPro" id="IPR014031">
    <property type="entry name" value="Ketoacyl_synth_C"/>
</dbReference>
<evidence type="ECO:0000256" key="25">
    <source>
        <dbReference type="ARBA" id="ARBA00047810"/>
    </source>
</evidence>
<comment type="catalytic activity">
    <reaction evidence="22">
        <text>tetradecanoyl-[ACP] + malonyl-[ACP] + H(+) = 3-oxohexadecanoyl-[ACP] + holo-[ACP] + CO2</text>
        <dbReference type="Rhea" id="RHEA:41900"/>
        <dbReference type="Rhea" id="RHEA-COMP:9623"/>
        <dbReference type="Rhea" id="RHEA-COMP:9648"/>
        <dbReference type="Rhea" id="RHEA-COMP:9649"/>
        <dbReference type="Rhea" id="RHEA-COMP:9685"/>
        <dbReference type="ChEBI" id="CHEBI:15378"/>
        <dbReference type="ChEBI" id="CHEBI:16526"/>
        <dbReference type="ChEBI" id="CHEBI:64479"/>
        <dbReference type="ChEBI" id="CHEBI:78449"/>
        <dbReference type="ChEBI" id="CHEBI:78477"/>
        <dbReference type="ChEBI" id="CHEBI:78478"/>
    </reaction>
    <physiologicalReaction direction="left-to-right" evidence="22">
        <dbReference type="Rhea" id="RHEA:41901"/>
    </physiologicalReaction>
</comment>
<dbReference type="InterPro" id="IPR018201">
    <property type="entry name" value="Ketoacyl_synth_AS"/>
</dbReference>
<comment type="catalytic activity">
    <reaction evidence="33">
        <text>a fatty acyl-[ACP] + malonyl-[ACP] + H(+) = a 3-oxoacyl-[ACP] + holo-[ACP] + CO2</text>
        <dbReference type="Rhea" id="RHEA:22836"/>
        <dbReference type="Rhea" id="RHEA-COMP:9623"/>
        <dbReference type="Rhea" id="RHEA-COMP:9685"/>
        <dbReference type="Rhea" id="RHEA-COMP:9916"/>
        <dbReference type="Rhea" id="RHEA-COMP:14125"/>
        <dbReference type="ChEBI" id="CHEBI:15378"/>
        <dbReference type="ChEBI" id="CHEBI:16526"/>
        <dbReference type="ChEBI" id="CHEBI:64479"/>
        <dbReference type="ChEBI" id="CHEBI:78449"/>
        <dbReference type="ChEBI" id="CHEBI:78776"/>
        <dbReference type="ChEBI" id="CHEBI:138651"/>
        <dbReference type="EC" id="2.3.1.41"/>
    </reaction>
    <physiologicalReaction direction="left-to-right" evidence="33">
        <dbReference type="Rhea" id="RHEA:22837"/>
    </physiologicalReaction>
</comment>
<evidence type="ECO:0000256" key="29">
    <source>
        <dbReference type="ARBA" id="ARBA00048051"/>
    </source>
</evidence>
<evidence type="ECO:0000256" key="48">
    <source>
        <dbReference type="PROSITE-ProRule" id="PRU01363"/>
    </source>
</evidence>
<evidence type="ECO:0000256" key="44">
    <source>
        <dbReference type="ARBA" id="ARBA00049422"/>
    </source>
</evidence>
<dbReference type="GO" id="GO:0004312">
    <property type="term" value="F:fatty acid synthase activity"/>
    <property type="evidence" value="ECO:0007669"/>
    <property type="project" value="TreeGrafter"/>
</dbReference>
<dbReference type="Gene3D" id="3.10.129.110">
    <property type="entry name" value="Polyketide synthase dehydratase"/>
    <property type="match status" value="1"/>
</dbReference>
<dbReference type="Gene3D" id="3.40.366.10">
    <property type="entry name" value="Malonyl-Coenzyme A Acyl Carrier Protein, domain 2"/>
    <property type="match status" value="1"/>
</dbReference>
<keyword evidence="5" id="KW-0702">S-nitrosylation</keyword>
<evidence type="ECO:0000313" key="51">
    <source>
        <dbReference type="EMBL" id="KAK0176608.1"/>
    </source>
</evidence>
<dbReference type="Gene3D" id="1.10.1200.10">
    <property type="entry name" value="ACP-like"/>
    <property type="match status" value="1"/>
</dbReference>
<comment type="catalytic activity">
    <reaction evidence="15">
        <text>(3R)-hydroxyhexadecanoyl-[ACP] = (2E)-hexadecenoyl-[ACP] + H2O</text>
        <dbReference type="Rhea" id="RHEA:41908"/>
        <dbReference type="Rhea" id="RHEA-COMP:9650"/>
        <dbReference type="Rhea" id="RHEA-COMP:9651"/>
        <dbReference type="ChEBI" id="CHEBI:15377"/>
        <dbReference type="ChEBI" id="CHEBI:78480"/>
        <dbReference type="ChEBI" id="CHEBI:78481"/>
    </reaction>
    <physiologicalReaction direction="left-to-right" evidence="15">
        <dbReference type="Rhea" id="RHEA:41909"/>
    </physiologicalReaction>
</comment>
<comment type="catalytic activity">
    <reaction evidence="39">
        <text>(2E)-octadecenoyl-[ACP] + NADPH + H(+) = octadecanoyl-[ACP] + NADP(+)</text>
        <dbReference type="Rhea" id="RHEA:41928"/>
        <dbReference type="Rhea" id="RHEA-COMP:9655"/>
        <dbReference type="Rhea" id="RHEA-COMP:9656"/>
        <dbReference type="ChEBI" id="CHEBI:15378"/>
        <dbReference type="ChEBI" id="CHEBI:57783"/>
        <dbReference type="ChEBI" id="CHEBI:58349"/>
        <dbReference type="ChEBI" id="CHEBI:78489"/>
        <dbReference type="ChEBI" id="CHEBI:78495"/>
    </reaction>
    <physiologicalReaction direction="left-to-right" evidence="39">
        <dbReference type="Rhea" id="RHEA:41929"/>
    </physiologicalReaction>
</comment>
<evidence type="ECO:0000256" key="43">
    <source>
        <dbReference type="ARBA" id="ARBA00049414"/>
    </source>
</evidence>
<dbReference type="Gene3D" id="3.40.47.10">
    <property type="match status" value="1"/>
</dbReference>
<dbReference type="PANTHER" id="PTHR43775">
    <property type="entry name" value="FATTY ACID SYNTHASE"/>
    <property type="match status" value="1"/>
</dbReference>
<dbReference type="SUPFAM" id="SSF53901">
    <property type="entry name" value="Thiolase-like"/>
    <property type="match status" value="1"/>
</dbReference>
<keyword evidence="4" id="KW-0808">Transferase</keyword>
<dbReference type="InterPro" id="IPR014043">
    <property type="entry name" value="Acyl_transferase_dom"/>
</dbReference>
<evidence type="ECO:0000256" key="16">
    <source>
        <dbReference type="ARBA" id="ARBA00023402"/>
    </source>
</evidence>
<dbReference type="Pfam" id="PF13602">
    <property type="entry name" value="ADH_zinc_N_2"/>
    <property type="match status" value="1"/>
</dbReference>
<evidence type="ECO:0000256" key="12">
    <source>
        <dbReference type="ARBA" id="ARBA00023394"/>
    </source>
</evidence>
<evidence type="ECO:0000256" key="41">
    <source>
        <dbReference type="ARBA" id="ARBA00049171"/>
    </source>
</evidence>
<comment type="catalytic activity">
    <reaction evidence="44">
        <text>3-oxooctanoyl-[ACP] + NADPH + H(+) = (3R)-hydroxyoctanoyl-[ACP] + NADP(+)</text>
        <dbReference type="Rhea" id="RHEA:41840"/>
        <dbReference type="Rhea" id="RHEA-COMP:9633"/>
        <dbReference type="Rhea" id="RHEA-COMP:9634"/>
        <dbReference type="ChEBI" id="CHEBI:15378"/>
        <dbReference type="ChEBI" id="CHEBI:57783"/>
        <dbReference type="ChEBI" id="CHEBI:58349"/>
        <dbReference type="ChEBI" id="CHEBI:78460"/>
        <dbReference type="ChEBI" id="CHEBI:78461"/>
    </reaction>
    <physiologicalReaction direction="left-to-right" evidence="44">
        <dbReference type="Rhea" id="RHEA:41841"/>
    </physiologicalReaction>
</comment>
<comment type="catalytic activity">
    <reaction evidence="21">
        <text>3-oxodecanoyl-[ACP] + NADPH + H(+) = (3R)-hydroxydecanoyl-[ACP] + NADP(+)</text>
        <dbReference type="Rhea" id="RHEA:41856"/>
        <dbReference type="Rhea" id="RHEA-COMP:9637"/>
        <dbReference type="Rhea" id="RHEA-COMP:9638"/>
        <dbReference type="ChEBI" id="CHEBI:15378"/>
        <dbReference type="ChEBI" id="CHEBI:57783"/>
        <dbReference type="ChEBI" id="CHEBI:58349"/>
        <dbReference type="ChEBI" id="CHEBI:78464"/>
        <dbReference type="ChEBI" id="CHEBI:78466"/>
    </reaction>
    <physiologicalReaction direction="left-to-right" evidence="21">
        <dbReference type="Rhea" id="RHEA:41857"/>
    </physiologicalReaction>
</comment>
<gene>
    <name evidence="51" type="ORF">PV328_000726</name>
</gene>
<evidence type="ECO:0000256" key="34">
    <source>
        <dbReference type="ARBA" id="ARBA00048571"/>
    </source>
</evidence>
<feature type="domain" description="PKS/mFAS DH" evidence="50">
    <location>
        <begin position="769"/>
        <end position="1032"/>
    </location>
</feature>
<comment type="caution">
    <text evidence="51">The sequence shown here is derived from an EMBL/GenBank/DDBJ whole genome shotgun (WGS) entry which is preliminary data.</text>
</comment>
<evidence type="ECO:0000256" key="39">
    <source>
        <dbReference type="ARBA" id="ARBA00049019"/>
    </source>
</evidence>
<feature type="domain" description="Ketosynthase family 3 (KS3)" evidence="49">
    <location>
        <begin position="1"/>
        <end position="332"/>
    </location>
</feature>
<comment type="catalytic activity">
    <reaction evidence="10">
        <text>(3R)-hydroxyhexanoyl-[ACP] = (2E)-hexenoyl-[ACP] + H2O</text>
        <dbReference type="Rhea" id="RHEA:41828"/>
        <dbReference type="Rhea" id="RHEA-COMP:9630"/>
        <dbReference type="Rhea" id="RHEA-COMP:9631"/>
        <dbReference type="ChEBI" id="CHEBI:15377"/>
        <dbReference type="ChEBI" id="CHEBI:78457"/>
        <dbReference type="ChEBI" id="CHEBI:78458"/>
    </reaction>
    <physiologicalReaction direction="left-to-right" evidence="10">
        <dbReference type="Rhea" id="RHEA:41829"/>
    </physiologicalReaction>
</comment>
<dbReference type="InterPro" id="IPR011032">
    <property type="entry name" value="GroES-like_sf"/>
</dbReference>
<dbReference type="SMART" id="SM00825">
    <property type="entry name" value="PKS_KS"/>
    <property type="match status" value="1"/>
</dbReference>
<evidence type="ECO:0000256" key="42">
    <source>
        <dbReference type="ARBA" id="ARBA00049263"/>
    </source>
</evidence>
<reference evidence="51" key="2">
    <citation type="submission" date="2023-03" db="EMBL/GenBank/DDBJ databases">
        <authorList>
            <person name="Inwood S.N."/>
            <person name="Skelly J.G."/>
            <person name="Guhlin J."/>
            <person name="Harrop T.W.R."/>
            <person name="Goldson S.G."/>
            <person name="Dearden P.K."/>
        </authorList>
    </citation>
    <scope>NUCLEOTIDE SEQUENCE</scope>
    <source>
        <strain evidence="51">Irish</strain>
        <tissue evidence="51">Whole body</tissue>
    </source>
</reference>
<evidence type="ECO:0000256" key="40">
    <source>
        <dbReference type="ARBA" id="ARBA00049109"/>
    </source>
</evidence>
<comment type="catalytic activity">
    <reaction evidence="30">
        <text>(2E)-dodecenoyl-[ACP] + NADPH + H(+) = dodecanoyl-[ACP] + NADP(+)</text>
        <dbReference type="Rhea" id="RHEA:41880"/>
        <dbReference type="Rhea" id="RHEA-COMP:9643"/>
        <dbReference type="Rhea" id="RHEA-COMP:9644"/>
        <dbReference type="ChEBI" id="CHEBI:15378"/>
        <dbReference type="ChEBI" id="CHEBI:57783"/>
        <dbReference type="ChEBI" id="CHEBI:58349"/>
        <dbReference type="ChEBI" id="CHEBI:65264"/>
        <dbReference type="ChEBI" id="CHEBI:78472"/>
    </reaction>
    <physiologicalReaction direction="left-to-right" evidence="30">
        <dbReference type="Rhea" id="RHEA:41881"/>
    </physiologicalReaction>
</comment>
<dbReference type="PROSITE" id="PS52004">
    <property type="entry name" value="KS3_2"/>
    <property type="match status" value="1"/>
</dbReference>
<comment type="catalytic activity">
    <reaction evidence="28">
        <text>acetyl-[ACP] + malonyl-[ACP] + H(+) = 3-oxobutanoyl-[ACP] + holo-[ACP] + CO2</text>
        <dbReference type="Rhea" id="RHEA:41800"/>
        <dbReference type="Rhea" id="RHEA-COMP:9621"/>
        <dbReference type="Rhea" id="RHEA-COMP:9623"/>
        <dbReference type="Rhea" id="RHEA-COMP:9625"/>
        <dbReference type="Rhea" id="RHEA-COMP:9685"/>
        <dbReference type="ChEBI" id="CHEBI:15378"/>
        <dbReference type="ChEBI" id="CHEBI:16526"/>
        <dbReference type="ChEBI" id="CHEBI:64479"/>
        <dbReference type="ChEBI" id="CHEBI:78446"/>
        <dbReference type="ChEBI" id="CHEBI:78449"/>
        <dbReference type="ChEBI" id="CHEBI:78450"/>
    </reaction>
    <physiologicalReaction direction="left-to-right" evidence="28">
        <dbReference type="Rhea" id="RHEA:41801"/>
    </physiologicalReaction>
</comment>
<evidence type="ECO:0000256" key="23">
    <source>
        <dbReference type="ARBA" id="ARBA00047500"/>
    </source>
</evidence>
<evidence type="ECO:0000256" key="17">
    <source>
        <dbReference type="ARBA" id="ARBA00023442"/>
    </source>
</evidence>
<dbReference type="InterPro" id="IPR029058">
    <property type="entry name" value="AB_hydrolase_fold"/>
</dbReference>
<dbReference type="Pfam" id="PF00975">
    <property type="entry name" value="Thioesterase"/>
    <property type="match status" value="1"/>
</dbReference>
<evidence type="ECO:0000259" key="49">
    <source>
        <dbReference type="PROSITE" id="PS52004"/>
    </source>
</evidence>
<comment type="catalytic activity">
    <reaction evidence="18">
        <text>3-oxooctadecanoyl-[ACP] + NADPH + H(+) = (3R)-hydroxyoctadecanoyl-[ACP] + NADP(+)</text>
        <dbReference type="Rhea" id="RHEA:41920"/>
        <dbReference type="Rhea" id="RHEA-COMP:9653"/>
        <dbReference type="Rhea" id="RHEA-COMP:9654"/>
        <dbReference type="ChEBI" id="CHEBI:15378"/>
        <dbReference type="ChEBI" id="CHEBI:57783"/>
        <dbReference type="ChEBI" id="CHEBI:58349"/>
        <dbReference type="ChEBI" id="CHEBI:78487"/>
        <dbReference type="ChEBI" id="CHEBI:78488"/>
    </reaction>
    <physiologicalReaction direction="left-to-right" evidence="18">
        <dbReference type="Rhea" id="RHEA:41921"/>
    </physiologicalReaction>
</comment>
<dbReference type="Pfam" id="PF21149">
    <property type="entry name" value="FAS_pseudo-KR"/>
    <property type="match status" value="1"/>
</dbReference>
<comment type="catalytic activity">
    <reaction evidence="13">
        <text>(3R)-hydroxytetradecanoyl-[ACP] = (2E)-tetradecenoyl-[ACP] + H2O</text>
        <dbReference type="Rhea" id="RHEA:41892"/>
        <dbReference type="Rhea" id="RHEA-COMP:9646"/>
        <dbReference type="Rhea" id="RHEA-COMP:9647"/>
        <dbReference type="ChEBI" id="CHEBI:15377"/>
        <dbReference type="ChEBI" id="CHEBI:78474"/>
        <dbReference type="ChEBI" id="CHEBI:78475"/>
    </reaction>
    <physiologicalReaction direction="left-to-right" evidence="13">
        <dbReference type="Rhea" id="RHEA:41893"/>
    </physiologicalReaction>
</comment>
<comment type="catalytic activity">
    <reaction evidence="32">
        <text>(2E)-octenoyl-[ACP] + NADPH + H(+) = octanoyl-[ACP] + NADP(+)</text>
        <dbReference type="Rhea" id="RHEA:41848"/>
        <dbReference type="Rhea" id="RHEA-COMP:9635"/>
        <dbReference type="Rhea" id="RHEA-COMP:9636"/>
        <dbReference type="ChEBI" id="CHEBI:15378"/>
        <dbReference type="ChEBI" id="CHEBI:57783"/>
        <dbReference type="ChEBI" id="CHEBI:58349"/>
        <dbReference type="ChEBI" id="CHEBI:78462"/>
        <dbReference type="ChEBI" id="CHEBI:78463"/>
    </reaction>
    <physiologicalReaction direction="left-to-right" evidence="32">
        <dbReference type="Rhea" id="RHEA:41849"/>
    </physiologicalReaction>
</comment>
<evidence type="ECO:0000256" key="20">
    <source>
        <dbReference type="ARBA" id="ARBA00047400"/>
    </source>
</evidence>
<dbReference type="PROSITE" id="PS00606">
    <property type="entry name" value="KS3_1"/>
    <property type="match status" value="1"/>
</dbReference>
<dbReference type="SUPFAM" id="SSF51735">
    <property type="entry name" value="NAD(P)-binding Rossmann-fold domains"/>
    <property type="match status" value="2"/>
</dbReference>
<dbReference type="InterPro" id="IPR016039">
    <property type="entry name" value="Thiolase-like"/>
</dbReference>
<comment type="catalytic activity">
    <reaction evidence="41">
        <text>(2E)-tetradecenoyl-[ACP] + NADPH + H(+) = tetradecanoyl-[ACP] + NADP(+)</text>
        <dbReference type="Rhea" id="RHEA:41896"/>
        <dbReference type="Rhea" id="RHEA-COMP:9647"/>
        <dbReference type="Rhea" id="RHEA-COMP:9648"/>
        <dbReference type="ChEBI" id="CHEBI:15378"/>
        <dbReference type="ChEBI" id="CHEBI:57783"/>
        <dbReference type="ChEBI" id="CHEBI:58349"/>
        <dbReference type="ChEBI" id="CHEBI:78475"/>
        <dbReference type="ChEBI" id="CHEBI:78477"/>
    </reaction>
    <physiologicalReaction direction="left-to-right" evidence="41">
        <dbReference type="Rhea" id="RHEA:41897"/>
    </physiologicalReaction>
</comment>
<comment type="catalytic activity">
    <reaction evidence="31">
        <text>tetradecanoyl-[ACP] + H2O = tetradecanoate + holo-[ACP] + H(+)</text>
        <dbReference type="Rhea" id="RHEA:30123"/>
        <dbReference type="Rhea" id="RHEA-COMP:9648"/>
        <dbReference type="Rhea" id="RHEA-COMP:9685"/>
        <dbReference type="ChEBI" id="CHEBI:15377"/>
        <dbReference type="ChEBI" id="CHEBI:15378"/>
        <dbReference type="ChEBI" id="CHEBI:30807"/>
        <dbReference type="ChEBI" id="CHEBI:64479"/>
        <dbReference type="ChEBI" id="CHEBI:78477"/>
        <dbReference type="EC" id="3.1.2.14"/>
    </reaction>
    <physiologicalReaction direction="left-to-right" evidence="31">
        <dbReference type="Rhea" id="RHEA:30124"/>
    </physiologicalReaction>
</comment>
<evidence type="ECO:0000256" key="1">
    <source>
        <dbReference type="ARBA" id="ARBA00005189"/>
    </source>
</evidence>
<dbReference type="Gene3D" id="3.30.70.3290">
    <property type="match status" value="1"/>
</dbReference>
<evidence type="ECO:0000256" key="24">
    <source>
        <dbReference type="ARBA" id="ARBA00047578"/>
    </source>
</evidence>
<sequence length="2291" mass="253643">MDPMSRMLLEHTYEAIIDAGINPRQLRGTRTGVFIGSCISETEKTWIYEKIQANGLGITGCSRSMLPNKISYHFDFVGPSYAVDTACSSSLYAMENAYRALRSGLCDAAIVGGNNLCLHPQISLAFFRLGVTSPDYSCKCFDNGANGYARSETISVILLQKFKDAKRVYATVVHGKTNCDGFKPQGITYPSSHLQKSLLVDFYKECKILPNTLEYVEAHGTGTQVGDPEELSAIEDVFCTGRNGPLKLGSVKSNLGHAEAASGMCSIIKVVIANETGLIPPNIHYKNPREGIKALLDGRIQVVTEPTPWAGGHIAISSFGFGGANAHILLKSNPKKKINGGAPEDDLPRLVVISGRTEEAVENIFRDICSRPLDIELVKLFHDVHAENICGHPYRGYIILRKNTSSEKLVQVINHYDEMVRPVWFVFSGLGSQWPGMGNALLLLPVFAEAIKKCDNVLKSRGVDIYDILTNTKKSTFDNILYSTVGIAAVQIGLVDLLKSINIFPDNIIGYSLGELGCAYADGCFTTEETILAAYFRGLASLEAKAVRGAMTNIGLGYKDIKDICPPDIEVACHNSADSSTISGPAESIKTFVAKLKANKIFTQEVPCGNIAYHSRYIADAGPKLLKYLKEVISKPKMRSTKWVSTSVPHNQWTKVEARFSSAEYHTNNFLSPVLFEETSNMIPHNAVMIEIAPHGILQSMIKKSFDPRIANISLMQHGHNNNVEVFLQSVGELYNVGLQPLISNLYPKVQFPVSRGTPMISPLIKWDHSYDWFIYQFKEQDKLECSVRTVEVDLTDEVFEYMVGHVIDGRNLLPATGYLILAWETLAMIEGELYEGVSVVFRDVKFLRATTIPQQGSLTLSIMVHKGTGRFEVSEGDAAVVTGYIHLTSNPSAEKMNPTLPKSDEEEVVSNKDFYKELKLRGYHYDGLFRGVNSCTISGSKGKIAWVNNWVAFMDNMLQVQIVGMDSRGLFVPTGIQKLVIDTKAHYEQLQSTTEEKEYPVYSMKMYDLIVAGGVEIRGLKASAISRRKMDSEPVLETYKFVAHRDCAEMSMKEAVHLATHLALENHLSIKIKTLEMVKESENSIDNLLSLFILETLANLPLLQADVNVLSDIKAFKSDDIPENINFIEPRRLPANANALLLCGHNLLTETKECELMSQLLVALKDDGFVLTLESGSVNDLLVSAKNHNLNIIIEKIVGKSKLLLLRRQIELPKDSKVVKVSNNSFEWVEELKSTLKLEIERGQSKSARIFVVGEKEFENGALGLVNCLRRELGGEMIRGVLIQDENAPNFSMSDSLYANQLNLNLAFNVLRSNGEWGSYRHFPLPEKVPCLFVHAQANQLVRGDLSSFQWSQGPIEPGYTNPNLARIVYSALNFRDVMLATGKLAAEVVVKSRMQQDCIIGFEFSGIDSTGRKIMGISSRAFANQAVIDPDLSWYVPKDWTLEDAATVPCVYATSYYALYISGKMKKNDKVLIHAGSGGVGQSAIQLALNDGCEVFTTVGTPEKRRFIKERFPQIPDSHIGNSRDSSFEQLILKETNGRGVDIVLNSLAEEKLQASIRCLAVGGRFLEIGKFDMANDSKLGMSLFLKGISFHGILLDNLFDAPPERKVHLTKLFQKGLDSGSIKPLTRTVFPRDQIEEAFRYMGAGKHMGKVLVKILDEKNLEEISIPALPRYYCLPDRSYVILGGFGGFGLELIDWLILRGARNLVITSRTGFKNGYQRMRVGLWRSYGARIEIVSGKNVADRKDCAEILKAATDMAPIDGIFNLAVVLKDALLENQTSSQFAESFEPKAWSTKILDELSRKVCPQLRHFVVFSSVSCGRGNAGQTNYGMSNSVMERICEKRVAEGFPALAIQWGAIGDVGLVADMQDKNQELVIGGTLQQKISSCLQELDGFLTQDSPIVSSMIVAEKKIGGSGSLNIVETVQHIMNIKNLKSISHQIPLTELGMDSMMGVEIKQTLEREFELFLTAQDIRDLNFAKLLEMSQSPSDEEIKVEEDGKEIIVGMGMLIRLLGKESIKTDAPMKLKTKEEAGRSEIFVIPGLEGSGSIFLNLAKQMKSPATSLQLNNAHTDYLSIPDIANNLLPNIMKQTSRRDFVIVGYSFGSLVAIELVRQLEAKGFKGKLILIDGGPELMKAAKQVFFSVSNNEELQIHFLIAIIDMIAPVLKDGLLNKLQQCSSWQEKLDNSIGLLPPDLLSMSEKDHRNICTSIYNRLVAIDNYDVSNLSPIQTPILLLKPSTAIVKNIDHDYGLSKITRGKVEVHTVEGNHATILDNIKIAMALNEEPFEDAV</sequence>
<dbReference type="Proteomes" id="UP001168990">
    <property type="component" value="Unassembled WGS sequence"/>
</dbReference>
<dbReference type="InterPro" id="IPR001227">
    <property type="entry name" value="Ac_transferase_dom_sf"/>
</dbReference>
<comment type="catalytic activity">
    <reaction evidence="45">
        <text>butanoyl-[ACP] + malonyl-[ACP] + H(+) = 3-oxohexanoyl-[ACP] + holo-[ACP] + CO2</text>
        <dbReference type="Rhea" id="RHEA:41820"/>
        <dbReference type="Rhea" id="RHEA-COMP:9623"/>
        <dbReference type="Rhea" id="RHEA-COMP:9628"/>
        <dbReference type="Rhea" id="RHEA-COMP:9629"/>
        <dbReference type="Rhea" id="RHEA-COMP:9685"/>
        <dbReference type="ChEBI" id="CHEBI:15378"/>
        <dbReference type="ChEBI" id="CHEBI:16526"/>
        <dbReference type="ChEBI" id="CHEBI:64479"/>
        <dbReference type="ChEBI" id="CHEBI:78449"/>
        <dbReference type="ChEBI" id="CHEBI:78454"/>
        <dbReference type="ChEBI" id="CHEBI:78456"/>
    </reaction>
    <physiologicalReaction direction="left-to-right" evidence="45">
        <dbReference type="Rhea" id="RHEA:41821"/>
    </physiologicalReaction>
</comment>
<comment type="catalytic activity">
    <reaction evidence="34">
        <text>3-oxohexanoyl-[ACP] + NADPH + H(+) = (3R)-hydroxyhexanoyl-[ACP] + NADP(+)</text>
        <dbReference type="Rhea" id="RHEA:41824"/>
        <dbReference type="Rhea" id="RHEA-COMP:9629"/>
        <dbReference type="Rhea" id="RHEA-COMP:9630"/>
        <dbReference type="ChEBI" id="CHEBI:15378"/>
        <dbReference type="ChEBI" id="CHEBI:57783"/>
        <dbReference type="ChEBI" id="CHEBI:58349"/>
        <dbReference type="ChEBI" id="CHEBI:78456"/>
        <dbReference type="ChEBI" id="CHEBI:78457"/>
    </reaction>
    <physiologicalReaction direction="left-to-right" evidence="34">
        <dbReference type="Rhea" id="RHEA:41825"/>
    </physiologicalReaction>
</comment>
<name>A0AA39FVV1_9HYME</name>
<evidence type="ECO:0000256" key="38">
    <source>
        <dbReference type="ARBA" id="ARBA00048935"/>
    </source>
</evidence>
<proteinExistence type="predicted"/>
<dbReference type="InterPro" id="IPR057326">
    <property type="entry name" value="KR_dom"/>
</dbReference>
<dbReference type="Pfam" id="PF00698">
    <property type="entry name" value="Acyl_transf_1"/>
    <property type="match status" value="1"/>
</dbReference>
<dbReference type="SUPFAM" id="SSF50129">
    <property type="entry name" value="GroES-like"/>
    <property type="match status" value="1"/>
</dbReference>
<dbReference type="CDD" id="cd05195">
    <property type="entry name" value="enoyl_red"/>
    <property type="match status" value="1"/>
</dbReference>
<evidence type="ECO:0000256" key="21">
    <source>
        <dbReference type="ARBA" id="ARBA00047440"/>
    </source>
</evidence>
<evidence type="ECO:0000256" key="2">
    <source>
        <dbReference type="ARBA" id="ARBA00022450"/>
    </source>
</evidence>
<keyword evidence="52" id="KW-1185">Reference proteome</keyword>
<dbReference type="FunFam" id="3.40.50.720:FF:000209">
    <property type="entry name" value="Polyketide synthase Pks12"/>
    <property type="match status" value="1"/>
</dbReference>
<dbReference type="InterPro" id="IPR020841">
    <property type="entry name" value="PKS_Beta-ketoAc_synthase_dom"/>
</dbReference>
<evidence type="ECO:0000256" key="18">
    <source>
        <dbReference type="ARBA" id="ARBA00047300"/>
    </source>
</evidence>
<comment type="catalytic activity">
    <reaction evidence="35">
        <text>a 2,3-saturated acyl-[ACP] + NADP(+) = a (2E)-enoyl-[ACP] + NADPH + H(+)</text>
        <dbReference type="Rhea" id="RHEA:22564"/>
        <dbReference type="Rhea" id="RHEA-COMP:9925"/>
        <dbReference type="Rhea" id="RHEA-COMP:9926"/>
        <dbReference type="ChEBI" id="CHEBI:15378"/>
        <dbReference type="ChEBI" id="CHEBI:57783"/>
        <dbReference type="ChEBI" id="CHEBI:58349"/>
        <dbReference type="ChEBI" id="CHEBI:78784"/>
        <dbReference type="ChEBI" id="CHEBI:78785"/>
        <dbReference type="EC" id="1.3.1.39"/>
    </reaction>
    <physiologicalReaction direction="right-to-left" evidence="35">
        <dbReference type="Rhea" id="RHEA:22566"/>
    </physiologicalReaction>
</comment>
<evidence type="ECO:0000256" key="30">
    <source>
        <dbReference type="ARBA" id="ARBA00048281"/>
    </source>
</evidence>
<dbReference type="InterPro" id="IPR042104">
    <property type="entry name" value="PKS_dehydratase_sf"/>
</dbReference>
<comment type="catalytic activity">
    <reaction evidence="20">
        <text>a (3R)-hydroxyacyl-[ACP] + NADP(+) = a 3-oxoacyl-[ACP] + NADPH + H(+)</text>
        <dbReference type="Rhea" id="RHEA:17397"/>
        <dbReference type="Rhea" id="RHEA-COMP:9916"/>
        <dbReference type="Rhea" id="RHEA-COMP:9945"/>
        <dbReference type="ChEBI" id="CHEBI:15378"/>
        <dbReference type="ChEBI" id="CHEBI:57783"/>
        <dbReference type="ChEBI" id="CHEBI:58349"/>
        <dbReference type="ChEBI" id="CHEBI:78776"/>
        <dbReference type="ChEBI" id="CHEBI:78827"/>
        <dbReference type="EC" id="1.1.1.100"/>
    </reaction>
    <physiologicalReaction direction="right-to-left" evidence="20">
        <dbReference type="Rhea" id="RHEA:17399"/>
    </physiologicalReaction>
</comment>
<dbReference type="InterPro" id="IPR020843">
    <property type="entry name" value="ER"/>
</dbReference>
<evidence type="ECO:0000256" key="22">
    <source>
        <dbReference type="ARBA" id="ARBA00047451"/>
    </source>
</evidence>
<evidence type="ECO:0000256" key="36">
    <source>
        <dbReference type="ARBA" id="ARBA00048691"/>
    </source>
</evidence>
<comment type="catalytic activity">
    <reaction evidence="16">
        <text>(3R)-hydroxybutanoyl-[ACP] = (2E)-butenoyl-[ACP] + H2O</text>
        <dbReference type="Rhea" id="RHEA:41808"/>
        <dbReference type="Rhea" id="RHEA-COMP:9626"/>
        <dbReference type="Rhea" id="RHEA-COMP:9627"/>
        <dbReference type="ChEBI" id="CHEBI:15377"/>
        <dbReference type="ChEBI" id="CHEBI:78451"/>
        <dbReference type="ChEBI" id="CHEBI:78453"/>
    </reaction>
    <physiologicalReaction direction="left-to-right" evidence="16">
        <dbReference type="Rhea" id="RHEA:41809"/>
    </physiologicalReaction>
</comment>
<accession>A0AA39FVV1</accession>
<comment type="catalytic activity">
    <reaction evidence="37">
        <text>hexadecanoyl-[ACP] + H2O = hexadecanoate + holo-[ACP] + H(+)</text>
        <dbReference type="Rhea" id="RHEA:41932"/>
        <dbReference type="Rhea" id="RHEA-COMP:9652"/>
        <dbReference type="Rhea" id="RHEA-COMP:9685"/>
        <dbReference type="ChEBI" id="CHEBI:7896"/>
        <dbReference type="ChEBI" id="CHEBI:15377"/>
        <dbReference type="ChEBI" id="CHEBI:15378"/>
        <dbReference type="ChEBI" id="CHEBI:64479"/>
        <dbReference type="ChEBI" id="CHEBI:78483"/>
        <dbReference type="EC" id="3.1.2.14"/>
    </reaction>
    <physiologicalReaction direction="left-to-right" evidence="37">
        <dbReference type="Rhea" id="RHEA:41933"/>
    </physiologicalReaction>
</comment>
<comment type="catalytic activity">
    <reaction evidence="8">
        <text>(3R)-hydroxyoctanoyl-[ACP] = (2E)-octenoyl-[ACP] + H2O</text>
        <dbReference type="Rhea" id="RHEA:41844"/>
        <dbReference type="Rhea" id="RHEA-COMP:9634"/>
        <dbReference type="Rhea" id="RHEA-COMP:9635"/>
        <dbReference type="ChEBI" id="CHEBI:15377"/>
        <dbReference type="ChEBI" id="CHEBI:78461"/>
        <dbReference type="ChEBI" id="CHEBI:78462"/>
    </reaction>
    <physiologicalReaction direction="left-to-right" evidence="8">
        <dbReference type="Rhea" id="RHEA:41845"/>
    </physiologicalReaction>
</comment>
<dbReference type="Gene3D" id="3.40.50.720">
    <property type="entry name" value="NAD(P)-binding Rossmann-like Domain"/>
    <property type="match status" value="1"/>
</dbReference>
<dbReference type="GO" id="GO:0004313">
    <property type="term" value="F:[acyl-carrier-protein] S-acetyltransferase activity"/>
    <property type="evidence" value="ECO:0007669"/>
    <property type="project" value="UniProtKB-EC"/>
</dbReference>
<evidence type="ECO:0000256" key="11">
    <source>
        <dbReference type="ARBA" id="ARBA00023388"/>
    </source>
</evidence>
<dbReference type="Pfam" id="PF00550">
    <property type="entry name" value="PP-binding"/>
    <property type="match status" value="1"/>
</dbReference>
<dbReference type="Pfam" id="PF16197">
    <property type="entry name" value="KAsynt_C_assoc"/>
    <property type="match status" value="1"/>
</dbReference>
<dbReference type="CDD" id="cd00833">
    <property type="entry name" value="PKS"/>
    <property type="match status" value="1"/>
</dbReference>
<dbReference type="Pfam" id="PF02801">
    <property type="entry name" value="Ketoacyl-synt_C"/>
    <property type="match status" value="1"/>
</dbReference>
<comment type="catalytic activity">
    <reaction evidence="47">
        <text>octanoyl-[ACP] + malonyl-[ACP] + H(+) = 3-oxodecanoyl-[ACP] + holo-[ACP] + CO2</text>
        <dbReference type="Rhea" id="RHEA:41852"/>
        <dbReference type="Rhea" id="RHEA-COMP:9623"/>
        <dbReference type="Rhea" id="RHEA-COMP:9636"/>
        <dbReference type="Rhea" id="RHEA-COMP:9637"/>
        <dbReference type="Rhea" id="RHEA-COMP:9685"/>
        <dbReference type="ChEBI" id="CHEBI:15378"/>
        <dbReference type="ChEBI" id="CHEBI:16526"/>
        <dbReference type="ChEBI" id="CHEBI:64479"/>
        <dbReference type="ChEBI" id="CHEBI:78449"/>
        <dbReference type="ChEBI" id="CHEBI:78463"/>
        <dbReference type="ChEBI" id="CHEBI:78464"/>
    </reaction>
    <physiologicalReaction direction="left-to-right" evidence="47">
        <dbReference type="Rhea" id="RHEA:41853"/>
    </physiologicalReaction>
</comment>
<dbReference type="SUPFAM" id="SSF55048">
    <property type="entry name" value="Probable ACP-binding domain of malonyl-CoA ACP transacylase"/>
    <property type="match status" value="1"/>
</dbReference>
<comment type="catalytic activity">
    <reaction evidence="46">
        <text>(2E)-decenoyl-[ACP] + NADPH + H(+) = decanoyl-[ACP] + NADP(+)</text>
        <dbReference type="Rhea" id="RHEA:41864"/>
        <dbReference type="Rhea" id="RHEA-COMP:9639"/>
        <dbReference type="Rhea" id="RHEA-COMP:9640"/>
        <dbReference type="ChEBI" id="CHEBI:15378"/>
        <dbReference type="ChEBI" id="CHEBI:57783"/>
        <dbReference type="ChEBI" id="CHEBI:58349"/>
        <dbReference type="ChEBI" id="CHEBI:78467"/>
        <dbReference type="ChEBI" id="CHEBI:78468"/>
    </reaction>
    <physiologicalReaction direction="left-to-right" evidence="46">
        <dbReference type="Rhea" id="RHEA:41865"/>
    </physiologicalReaction>
</comment>
<comment type="pathway">
    <text evidence="1">Lipid metabolism.</text>
</comment>
<dbReference type="InterPro" id="IPR013968">
    <property type="entry name" value="PKS_KR"/>
</dbReference>
<comment type="catalytic activity">
    <reaction evidence="25">
        <text>(2E)-hexadecenoyl-[ACP] + NADPH + H(+) = hexadecanoyl-[ACP] + NADP(+)</text>
        <dbReference type="Rhea" id="RHEA:41912"/>
        <dbReference type="Rhea" id="RHEA-COMP:9651"/>
        <dbReference type="Rhea" id="RHEA-COMP:9652"/>
        <dbReference type="ChEBI" id="CHEBI:15378"/>
        <dbReference type="ChEBI" id="CHEBI:57783"/>
        <dbReference type="ChEBI" id="CHEBI:58349"/>
        <dbReference type="ChEBI" id="CHEBI:78481"/>
        <dbReference type="ChEBI" id="CHEBI:78483"/>
    </reaction>
    <physiologicalReaction direction="left-to-right" evidence="25">
        <dbReference type="Rhea" id="RHEA:41913"/>
    </physiologicalReaction>
</comment>
<evidence type="ECO:0000256" key="45">
    <source>
        <dbReference type="ARBA" id="ARBA00049449"/>
    </source>
</evidence>
<comment type="catalytic activity">
    <reaction evidence="26">
        <text>(2E)-hexenoyl-[ACP] + NADPH + H(+) = hexanoyl-[ACP] + NADP(+)</text>
        <dbReference type="Rhea" id="RHEA:41832"/>
        <dbReference type="Rhea" id="RHEA-COMP:9631"/>
        <dbReference type="Rhea" id="RHEA-COMP:9632"/>
        <dbReference type="ChEBI" id="CHEBI:15378"/>
        <dbReference type="ChEBI" id="CHEBI:57783"/>
        <dbReference type="ChEBI" id="CHEBI:58349"/>
        <dbReference type="ChEBI" id="CHEBI:78458"/>
        <dbReference type="ChEBI" id="CHEBI:78459"/>
    </reaction>
    <physiologicalReaction direction="left-to-right" evidence="26">
        <dbReference type="Rhea" id="RHEA:41833"/>
    </physiologicalReaction>
</comment>
<comment type="catalytic activity">
    <reaction evidence="38">
        <text>3-oxotetradecanoyl-[ACP] + NADPH + H(+) = (3R)-hydroxytetradecanoyl-[ACP] + NADP(+)</text>
        <dbReference type="Rhea" id="RHEA:41888"/>
        <dbReference type="Rhea" id="RHEA-COMP:9645"/>
        <dbReference type="Rhea" id="RHEA-COMP:9646"/>
        <dbReference type="ChEBI" id="CHEBI:15378"/>
        <dbReference type="ChEBI" id="CHEBI:57783"/>
        <dbReference type="ChEBI" id="CHEBI:58349"/>
        <dbReference type="ChEBI" id="CHEBI:78473"/>
        <dbReference type="ChEBI" id="CHEBI:78474"/>
    </reaction>
    <physiologicalReaction direction="left-to-right" evidence="38">
        <dbReference type="Rhea" id="RHEA:41889"/>
    </physiologicalReaction>
</comment>
<evidence type="ECO:0000256" key="26">
    <source>
        <dbReference type="ARBA" id="ARBA00047897"/>
    </source>
</evidence>